<protein>
    <submittedName>
        <fullName evidence="2">Uncharacterized protein</fullName>
    </submittedName>
</protein>
<dbReference type="EMBL" id="QGNW01000041">
    <property type="protein sequence ID" value="RVX08406.1"/>
    <property type="molecule type" value="Genomic_DNA"/>
</dbReference>
<feature type="region of interest" description="Disordered" evidence="1">
    <location>
        <begin position="120"/>
        <end position="143"/>
    </location>
</feature>
<organism evidence="2 3">
    <name type="scientific">Vitis vinifera</name>
    <name type="common">Grape</name>
    <dbReference type="NCBI Taxonomy" id="29760"/>
    <lineage>
        <taxon>Eukaryota</taxon>
        <taxon>Viridiplantae</taxon>
        <taxon>Streptophyta</taxon>
        <taxon>Embryophyta</taxon>
        <taxon>Tracheophyta</taxon>
        <taxon>Spermatophyta</taxon>
        <taxon>Magnoliopsida</taxon>
        <taxon>eudicotyledons</taxon>
        <taxon>Gunneridae</taxon>
        <taxon>Pentapetalae</taxon>
        <taxon>rosids</taxon>
        <taxon>Vitales</taxon>
        <taxon>Vitaceae</taxon>
        <taxon>Viteae</taxon>
        <taxon>Vitis</taxon>
    </lineage>
</organism>
<proteinExistence type="predicted"/>
<evidence type="ECO:0000313" key="2">
    <source>
        <dbReference type="EMBL" id="RVX08406.1"/>
    </source>
</evidence>
<dbReference type="AlphaFoldDB" id="A0A438JHI0"/>
<dbReference type="Proteomes" id="UP000288805">
    <property type="component" value="Unassembled WGS sequence"/>
</dbReference>
<gene>
    <name evidence="2" type="ORF">CK203_014181</name>
</gene>
<accession>A0A438JHI0</accession>
<feature type="compositionally biased region" description="Polar residues" evidence="1">
    <location>
        <begin position="225"/>
        <end position="249"/>
    </location>
</feature>
<sequence>MGLACDVHLPCSDVLPGFSANILNKSLDRVSRAIIIHFAKSMLDKTVLGQRKEVSYSIEEVSTSDNNSGSGSFSPQHWCRMWEIALARMSTPSRSRSSTMRDECYFDWLREENDVLRIQVSSSGPPHNQRLRGQGANSRLNQGVAYPGTIGVALDMRNERPHERPLPMYHAPQDESSDSTRVSSKRQRDKRPQLLDAMHARLGPHAPGKERPPMAATWETYPNPSVASTTRGNPPHQAVQQVGGNSSNEPPLAPSVGGWMTCSPRLSTRILSITSP</sequence>
<comment type="caution">
    <text evidence="2">The sequence shown here is derived from an EMBL/GenBank/DDBJ whole genome shotgun (WGS) entry which is preliminary data.</text>
</comment>
<feature type="region of interest" description="Disordered" evidence="1">
    <location>
        <begin position="162"/>
        <end position="194"/>
    </location>
</feature>
<reference evidence="2 3" key="1">
    <citation type="journal article" date="2018" name="PLoS Genet.">
        <title>Population sequencing reveals clonal diversity and ancestral inbreeding in the grapevine cultivar Chardonnay.</title>
        <authorList>
            <person name="Roach M.J."/>
            <person name="Johnson D.L."/>
            <person name="Bohlmann J."/>
            <person name="van Vuuren H.J."/>
            <person name="Jones S.J."/>
            <person name="Pretorius I.S."/>
            <person name="Schmidt S.A."/>
            <person name="Borneman A.R."/>
        </authorList>
    </citation>
    <scope>NUCLEOTIDE SEQUENCE [LARGE SCALE GENOMIC DNA]</scope>
    <source>
        <strain evidence="3">cv. Chardonnay</strain>
        <tissue evidence="2">Leaf</tissue>
    </source>
</reference>
<name>A0A438JHI0_VITVI</name>
<feature type="region of interest" description="Disordered" evidence="1">
    <location>
        <begin position="225"/>
        <end position="259"/>
    </location>
</feature>
<evidence type="ECO:0000313" key="3">
    <source>
        <dbReference type="Proteomes" id="UP000288805"/>
    </source>
</evidence>
<evidence type="ECO:0000256" key="1">
    <source>
        <dbReference type="SAM" id="MobiDB-lite"/>
    </source>
</evidence>